<organism evidence="2 3">
    <name type="scientific">Mesorhabditis spiculigera</name>
    <dbReference type="NCBI Taxonomy" id="96644"/>
    <lineage>
        <taxon>Eukaryota</taxon>
        <taxon>Metazoa</taxon>
        <taxon>Ecdysozoa</taxon>
        <taxon>Nematoda</taxon>
        <taxon>Chromadorea</taxon>
        <taxon>Rhabditida</taxon>
        <taxon>Rhabditina</taxon>
        <taxon>Rhabditomorpha</taxon>
        <taxon>Rhabditoidea</taxon>
        <taxon>Rhabditidae</taxon>
        <taxon>Mesorhabditinae</taxon>
        <taxon>Mesorhabditis</taxon>
    </lineage>
</organism>
<sequence>MAWQGLLLLAFVSLDLAVADIIRTVYCRGECAEYLHISESAMPSCGAEHLTMNFCGTVISCNPADAQKYSGRPAMNTTTQSCCYITQIKDHGDCDPRETVDNTEPVVVMDRQPLDRVVCESDGGWVGWAVSSVLLVVVIIETAYLLHALLHRPLHSKISSHTHNHPYISSPSSSIPFPHRPLIHKNRPLLAEP</sequence>
<evidence type="ECO:0000313" key="3">
    <source>
        <dbReference type="Proteomes" id="UP001177023"/>
    </source>
</evidence>
<reference evidence="2" key="1">
    <citation type="submission" date="2023-06" db="EMBL/GenBank/DDBJ databases">
        <authorList>
            <person name="Delattre M."/>
        </authorList>
    </citation>
    <scope>NUCLEOTIDE SEQUENCE</scope>
    <source>
        <strain evidence="2">AF72</strain>
    </source>
</reference>
<keyword evidence="1" id="KW-0732">Signal</keyword>
<feature type="non-terminal residue" evidence="2">
    <location>
        <position position="193"/>
    </location>
</feature>
<evidence type="ECO:0000256" key="1">
    <source>
        <dbReference type="SAM" id="SignalP"/>
    </source>
</evidence>
<gene>
    <name evidence="2" type="ORF">MSPICULIGERA_LOCUS9489</name>
</gene>
<dbReference type="Proteomes" id="UP001177023">
    <property type="component" value="Unassembled WGS sequence"/>
</dbReference>
<dbReference type="AlphaFoldDB" id="A0AA36CLJ7"/>
<keyword evidence="3" id="KW-1185">Reference proteome</keyword>
<feature type="signal peptide" evidence="1">
    <location>
        <begin position="1"/>
        <end position="19"/>
    </location>
</feature>
<name>A0AA36CLJ7_9BILA</name>
<dbReference type="EMBL" id="CATQJA010002530">
    <property type="protein sequence ID" value="CAJ0571064.1"/>
    <property type="molecule type" value="Genomic_DNA"/>
</dbReference>
<evidence type="ECO:0000313" key="2">
    <source>
        <dbReference type="EMBL" id="CAJ0571064.1"/>
    </source>
</evidence>
<accession>A0AA36CLJ7</accession>
<protein>
    <submittedName>
        <fullName evidence="2">Uncharacterized protein</fullName>
    </submittedName>
</protein>
<proteinExistence type="predicted"/>
<comment type="caution">
    <text evidence="2">The sequence shown here is derived from an EMBL/GenBank/DDBJ whole genome shotgun (WGS) entry which is preliminary data.</text>
</comment>
<feature type="chain" id="PRO_5041422893" evidence="1">
    <location>
        <begin position="20"/>
        <end position="193"/>
    </location>
</feature>